<name>A0A9P9YXW1_9MUSC</name>
<sequence length="46" mass="5001">MLSHTPDSNTTMVITIKKSGKVENILISRQGAGRFAYSQTSKTSTN</sequence>
<organism evidence="1 2">
    <name type="scientific">Drosophila gunungcola</name>
    <name type="common">fruit fly</name>
    <dbReference type="NCBI Taxonomy" id="103775"/>
    <lineage>
        <taxon>Eukaryota</taxon>
        <taxon>Metazoa</taxon>
        <taxon>Ecdysozoa</taxon>
        <taxon>Arthropoda</taxon>
        <taxon>Hexapoda</taxon>
        <taxon>Insecta</taxon>
        <taxon>Pterygota</taxon>
        <taxon>Neoptera</taxon>
        <taxon>Endopterygota</taxon>
        <taxon>Diptera</taxon>
        <taxon>Brachycera</taxon>
        <taxon>Muscomorpha</taxon>
        <taxon>Ephydroidea</taxon>
        <taxon>Drosophilidae</taxon>
        <taxon>Drosophila</taxon>
        <taxon>Sophophora</taxon>
    </lineage>
</organism>
<comment type="caution">
    <text evidence="1">The sequence shown here is derived from an EMBL/GenBank/DDBJ whole genome shotgun (WGS) entry which is preliminary data.</text>
</comment>
<gene>
    <name evidence="1" type="ORF">M5D96_000870</name>
</gene>
<protein>
    <submittedName>
        <fullName evidence="1">Uncharacterized protein</fullName>
    </submittedName>
</protein>
<dbReference type="EMBL" id="JAMKOV010000001">
    <property type="protein sequence ID" value="KAI8044699.1"/>
    <property type="molecule type" value="Genomic_DNA"/>
</dbReference>
<proteinExistence type="predicted"/>
<dbReference type="AlphaFoldDB" id="A0A9P9YXW1"/>
<feature type="non-terminal residue" evidence="1">
    <location>
        <position position="46"/>
    </location>
</feature>
<evidence type="ECO:0000313" key="2">
    <source>
        <dbReference type="Proteomes" id="UP001059596"/>
    </source>
</evidence>
<reference evidence="1" key="1">
    <citation type="journal article" date="2023" name="Genome Biol. Evol.">
        <title>Long-read-based Genome Assembly of Drosophila gunungcola Reveals Fewer Chemosensory Genes in Flower-breeding Species.</title>
        <authorList>
            <person name="Negi A."/>
            <person name="Liao B.Y."/>
            <person name="Yeh S.D."/>
        </authorList>
    </citation>
    <scope>NUCLEOTIDE SEQUENCE</scope>
    <source>
        <strain evidence="1">Sukarami</strain>
    </source>
</reference>
<evidence type="ECO:0000313" key="1">
    <source>
        <dbReference type="EMBL" id="KAI8044699.1"/>
    </source>
</evidence>
<dbReference type="Proteomes" id="UP001059596">
    <property type="component" value="Chromosome 3R"/>
</dbReference>
<keyword evidence="2" id="KW-1185">Reference proteome</keyword>
<accession>A0A9P9YXW1</accession>